<proteinExistence type="predicted"/>
<dbReference type="EMBL" id="SPHZ02000007">
    <property type="protein sequence ID" value="KAF0909252.1"/>
    <property type="molecule type" value="Genomic_DNA"/>
</dbReference>
<reference evidence="2 3" key="1">
    <citation type="submission" date="2019-11" db="EMBL/GenBank/DDBJ databases">
        <title>Whole genome sequence of Oryza granulata.</title>
        <authorList>
            <person name="Li W."/>
        </authorList>
    </citation>
    <scope>NUCLEOTIDE SEQUENCE [LARGE SCALE GENOMIC DNA]</scope>
    <source>
        <strain evidence="3">cv. Menghai</strain>
        <tissue evidence="2">Leaf</tissue>
    </source>
</reference>
<comment type="caution">
    <text evidence="2">The sequence shown here is derived from an EMBL/GenBank/DDBJ whole genome shotgun (WGS) entry which is preliminary data.</text>
</comment>
<accession>A0A6G1DAE1</accession>
<gene>
    <name evidence="2" type="ORF">E2562_032964</name>
</gene>
<feature type="compositionally biased region" description="Basic and acidic residues" evidence="1">
    <location>
        <begin position="218"/>
        <end position="240"/>
    </location>
</feature>
<keyword evidence="3" id="KW-1185">Reference proteome</keyword>
<name>A0A6G1DAE1_9ORYZ</name>
<evidence type="ECO:0000256" key="1">
    <source>
        <dbReference type="SAM" id="MobiDB-lite"/>
    </source>
</evidence>
<organism evidence="2 3">
    <name type="scientific">Oryza meyeriana var. granulata</name>
    <dbReference type="NCBI Taxonomy" id="110450"/>
    <lineage>
        <taxon>Eukaryota</taxon>
        <taxon>Viridiplantae</taxon>
        <taxon>Streptophyta</taxon>
        <taxon>Embryophyta</taxon>
        <taxon>Tracheophyta</taxon>
        <taxon>Spermatophyta</taxon>
        <taxon>Magnoliopsida</taxon>
        <taxon>Liliopsida</taxon>
        <taxon>Poales</taxon>
        <taxon>Poaceae</taxon>
        <taxon>BOP clade</taxon>
        <taxon>Oryzoideae</taxon>
        <taxon>Oryzeae</taxon>
        <taxon>Oryzinae</taxon>
        <taxon>Oryza</taxon>
        <taxon>Oryza meyeriana</taxon>
    </lineage>
</organism>
<feature type="region of interest" description="Disordered" evidence="1">
    <location>
        <begin position="113"/>
        <end position="152"/>
    </location>
</feature>
<sequence length="257" mass="29770">MLNFHPSLRELRWQAKFRPGLVEKYDLNVDPEEFQQVYYRVLHVTKVDENTMDNYLPTVLKGSARSWLIHLPPEVHDCYMIQELATRKITTARKLFEIGERCARVDEAIRQNNGKGKMVEDKAPSRKYRANISRQPEQSKSKKNKKRKAKGEVLAANRCTPAPRRYKAQREAPGKKWCPIHKTSSHSLEGCHIFHKAMNRQLALPPKQGVWVIERDDDSPKTLDNEADFPHADHKCDKKGINMVEQIPSLPATEEPR</sequence>
<dbReference type="OrthoDB" id="1740536at2759"/>
<evidence type="ECO:0008006" key="4">
    <source>
        <dbReference type="Google" id="ProtNLM"/>
    </source>
</evidence>
<protein>
    <recommendedName>
        <fullName evidence="4">Retrotransposon gag domain-containing protein</fullName>
    </recommendedName>
</protein>
<dbReference type="AlphaFoldDB" id="A0A6G1DAE1"/>
<evidence type="ECO:0000313" key="2">
    <source>
        <dbReference type="EMBL" id="KAF0909252.1"/>
    </source>
</evidence>
<dbReference type="Proteomes" id="UP000479710">
    <property type="component" value="Unassembled WGS sequence"/>
</dbReference>
<feature type="region of interest" description="Disordered" evidence="1">
    <location>
        <begin position="216"/>
        <end position="241"/>
    </location>
</feature>
<evidence type="ECO:0000313" key="3">
    <source>
        <dbReference type="Proteomes" id="UP000479710"/>
    </source>
</evidence>